<keyword evidence="2" id="KW-1185">Reference proteome</keyword>
<name>A0A318ECX9_9GAMM</name>
<evidence type="ECO:0000313" key="2">
    <source>
        <dbReference type="Proteomes" id="UP000248330"/>
    </source>
</evidence>
<dbReference type="InterPro" id="IPR017745">
    <property type="entry name" value="BcsE"/>
</dbReference>
<dbReference type="RefSeq" id="WP_110264408.1">
    <property type="nucleotide sequence ID" value="NZ_CAKZQT010000021.1"/>
</dbReference>
<evidence type="ECO:0000313" key="1">
    <source>
        <dbReference type="EMBL" id="PXV69464.1"/>
    </source>
</evidence>
<dbReference type="Proteomes" id="UP000248330">
    <property type="component" value="Unassembled WGS sequence"/>
</dbReference>
<protein>
    <submittedName>
        <fullName evidence="1">Cellulose biosynthesis protein BcsE</fullName>
    </submittedName>
</protein>
<reference evidence="1 2" key="1">
    <citation type="submission" date="2018-04" db="EMBL/GenBank/DDBJ databases">
        <title>Genomic Encyclopedia of Type Strains, Phase IV (KMG-IV): sequencing the most valuable type-strain genomes for metagenomic binning, comparative biology and taxonomic classification.</title>
        <authorList>
            <person name="Goeker M."/>
        </authorList>
    </citation>
    <scope>NUCLEOTIDE SEQUENCE [LARGE SCALE GENOMIC DNA]</scope>
    <source>
        <strain evidence="1 2">DSM 104150</strain>
    </source>
</reference>
<dbReference type="EMBL" id="QICN01000003">
    <property type="protein sequence ID" value="PXV69464.1"/>
    <property type="molecule type" value="Genomic_DNA"/>
</dbReference>
<dbReference type="GO" id="GO:0035438">
    <property type="term" value="F:cyclic-di-GMP binding"/>
    <property type="evidence" value="ECO:0007669"/>
    <property type="project" value="InterPro"/>
</dbReference>
<proteinExistence type="predicted"/>
<accession>A0A318ECX9</accession>
<sequence length="519" mass="55216">MSTVAGIGIDGLPAPLGQVLPGHLYALSAPDQALATALTVGATGAALATRRRIALVVSDPESTCAALSAAGLDPVRAHRRGSLRVFGWTPRSSRAARLGPAQLLDELDAFGCGENALVWLWPAHPAFRWDDGAALAGFARLYQAWARLCRTSMVLLFGGQGSGEGHAQQLAARHPALGGLALLHGDARDALWETRQWSGTDPRQTAGLLRLGLGSDGRLRCEPDLVAEAENWRRRMLAADDRHDVLITRTAAGDTPSPSWTVLDDDATVERRMAGAVAASAVFGIASGRELRTLARRLHRLRMACGRGVRLLVCEQGFRLRHGQVRLLLSLGAHAIVTPPQRVEAVLTQLDGIPYSRPLSDDFEAALRTAIPPPLGGFREPAAFAVQARAMALQARDAGLECVLVGLSLAPSTDAAHARAQCRPTRTGDLFSIDGDTLHLLLYGCWPGDVDAALGHILQAPVEQLFDGQLRLADTPSILAALERIAARAATATHRPAVRAEPGMRSLLQSPLALQESAR</sequence>
<dbReference type="AlphaFoldDB" id="A0A318ECX9"/>
<gene>
    <name evidence="1" type="ORF">C8D93_10337</name>
</gene>
<dbReference type="OrthoDB" id="5840260at2"/>
<comment type="caution">
    <text evidence="1">The sequence shown here is derived from an EMBL/GenBank/DDBJ whole genome shotgun (WGS) entry which is preliminary data.</text>
</comment>
<organism evidence="1 2">
    <name type="scientific">Sinimarinibacterium flocculans</name>
    <dbReference type="NCBI Taxonomy" id="985250"/>
    <lineage>
        <taxon>Bacteria</taxon>
        <taxon>Pseudomonadati</taxon>
        <taxon>Pseudomonadota</taxon>
        <taxon>Gammaproteobacteria</taxon>
        <taxon>Nevskiales</taxon>
        <taxon>Nevskiaceae</taxon>
        <taxon>Sinimarinibacterium</taxon>
    </lineage>
</organism>
<dbReference type="Pfam" id="PF10995">
    <property type="entry name" value="CBP_BcsE"/>
    <property type="match status" value="1"/>
</dbReference>